<dbReference type="Proteomes" id="UP000886653">
    <property type="component" value="Unassembled WGS sequence"/>
</dbReference>
<dbReference type="GO" id="GO:0006520">
    <property type="term" value="P:amino acid metabolic process"/>
    <property type="evidence" value="ECO:0007669"/>
    <property type="project" value="InterPro"/>
</dbReference>
<reference evidence="8" key="1">
    <citation type="submission" date="2013-11" db="EMBL/GenBank/DDBJ databases">
        <title>Genome sequence of the fusiform rust pathogen reveals effectors for host alternation and coevolution with pine.</title>
        <authorList>
            <consortium name="DOE Joint Genome Institute"/>
            <person name="Smith K."/>
            <person name="Pendleton A."/>
            <person name="Kubisiak T."/>
            <person name="Anderson C."/>
            <person name="Salamov A."/>
            <person name="Aerts A."/>
            <person name="Riley R."/>
            <person name="Clum A."/>
            <person name="Lindquist E."/>
            <person name="Ence D."/>
            <person name="Campbell M."/>
            <person name="Kronenberg Z."/>
            <person name="Feau N."/>
            <person name="Dhillon B."/>
            <person name="Hamelin R."/>
            <person name="Burleigh J."/>
            <person name="Smith J."/>
            <person name="Yandell M."/>
            <person name="Nelson C."/>
            <person name="Grigoriev I."/>
            <person name="Davis J."/>
        </authorList>
    </citation>
    <scope>NUCLEOTIDE SEQUENCE</scope>
    <source>
        <strain evidence="8">G11</strain>
    </source>
</reference>
<evidence type="ECO:0000256" key="5">
    <source>
        <dbReference type="ARBA" id="ARBA00022898"/>
    </source>
</evidence>
<organism evidence="8 9">
    <name type="scientific">Cronartium quercuum f. sp. fusiforme G11</name>
    <dbReference type="NCBI Taxonomy" id="708437"/>
    <lineage>
        <taxon>Eukaryota</taxon>
        <taxon>Fungi</taxon>
        <taxon>Dikarya</taxon>
        <taxon>Basidiomycota</taxon>
        <taxon>Pucciniomycotina</taxon>
        <taxon>Pucciniomycetes</taxon>
        <taxon>Pucciniales</taxon>
        <taxon>Coleosporiaceae</taxon>
        <taxon>Cronartium</taxon>
    </lineage>
</organism>
<dbReference type="OrthoDB" id="2108at2759"/>
<dbReference type="PANTHER" id="PTHR46383">
    <property type="entry name" value="ASPARTATE AMINOTRANSFERASE"/>
    <property type="match status" value="1"/>
</dbReference>
<evidence type="ECO:0000313" key="9">
    <source>
        <dbReference type="Proteomes" id="UP000886653"/>
    </source>
</evidence>
<evidence type="ECO:0000313" key="8">
    <source>
        <dbReference type="EMBL" id="KAG0140633.1"/>
    </source>
</evidence>
<evidence type="ECO:0000256" key="1">
    <source>
        <dbReference type="ARBA" id="ARBA00001933"/>
    </source>
</evidence>
<gene>
    <name evidence="8" type="ORF">CROQUDRAFT_674543</name>
</gene>
<dbReference type="InterPro" id="IPR015421">
    <property type="entry name" value="PyrdxlP-dep_Trfase_major"/>
</dbReference>
<dbReference type="Pfam" id="PF00155">
    <property type="entry name" value="Aminotran_1_2"/>
    <property type="match status" value="1"/>
</dbReference>
<feature type="domain" description="Aminotransferase class I/classII large" evidence="7">
    <location>
        <begin position="143"/>
        <end position="514"/>
    </location>
</feature>
<protein>
    <recommendedName>
        <fullName evidence="7">Aminotransferase class I/classII large domain-containing protein</fullName>
    </recommendedName>
</protein>
<evidence type="ECO:0000256" key="3">
    <source>
        <dbReference type="ARBA" id="ARBA00022576"/>
    </source>
</evidence>
<evidence type="ECO:0000256" key="6">
    <source>
        <dbReference type="SAM" id="MobiDB-lite"/>
    </source>
</evidence>
<keyword evidence="9" id="KW-1185">Reference proteome</keyword>
<dbReference type="InterPro" id="IPR015424">
    <property type="entry name" value="PyrdxlP-dep_Trfase"/>
</dbReference>
<comment type="caution">
    <text evidence="8">The sequence shown here is derived from an EMBL/GenBank/DDBJ whole genome shotgun (WGS) entry which is preliminary data.</text>
</comment>
<dbReference type="CDD" id="cd00609">
    <property type="entry name" value="AAT_like"/>
    <property type="match status" value="1"/>
</dbReference>
<feature type="compositionally biased region" description="Basic and acidic residues" evidence="6">
    <location>
        <begin position="81"/>
        <end position="99"/>
    </location>
</feature>
<comment type="similarity">
    <text evidence="2">Belongs to the class-I pyridoxal-phosphate-dependent aminotransferase family.</text>
</comment>
<dbReference type="InterPro" id="IPR050596">
    <property type="entry name" value="AspAT/PAT-like"/>
</dbReference>
<proteinExistence type="inferred from homology"/>
<accession>A0A9P6T7N4</accession>
<evidence type="ECO:0000259" key="7">
    <source>
        <dbReference type="Pfam" id="PF00155"/>
    </source>
</evidence>
<dbReference type="EMBL" id="MU167430">
    <property type="protein sequence ID" value="KAG0140633.1"/>
    <property type="molecule type" value="Genomic_DNA"/>
</dbReference>
<name>A0A9P6T7N4_9BASI</name>
<keyword evidence="3" id="KW-0032">Aminotransferase</keyword>
<dbReference type="InterPro" id="IPR004839">
    <property type="entry name" value="Aminotransferase_I/II_large"/>
</dbReference>
<dbReference type="AlphaFoldDB" id="A0A9P6T7N4"/>
<feature type="region of interest" description="Disordered" evidence="6">
    <location>
        <begin position="56"/>
        <end position="117"/>
    </location>
</feature>
<dbReference type="SUPFAM" id="SSF53383">
    <property type="entry name" value="PLP-dependent transferases"/>
    <property type="match status" value="1"/>
</dbReference>
<dbReference type="PANTHER" id="PTHR46383:SF1">
    <property type="entry name" value="ASPARTATE AMINOTRANSFERASE"/>
    <property type="match status" value="1"/>
</dbReference>
<evidence type="ECO:0000256" key="4">
    <source>
        <dbReference type="ARBA" id="ARBA00022679"/>
    </source>
</evidence>
<evidence type="ECO:0000256" key="2">
    <source>
        <dbReference type="ARBA" id="ARBA00007441"/>
    </source>
</evidence>
<keyword evidence="4" id="KW-0808">Transferase</keyword>
<dbReference type="GO" id="GO:0030170">
    <property type="term" value="F:pyridoxal phosphate binding"/>
    <property type="evidence" value="ECO:0007669"/>
    <property type="project" value="InterPro"/>
</dbReference>
<dbReference type="Gene3D" id="3.40.640.10">
    <property type="entry name" value="Type I PLP-dependent aspartate aminotransferase-like (Major domain)"/>
    <property type="match status" value="1"/>
</dbReference>
<sequence>MPHLNIPTRFPTNWAALAAQAKALLTPSHEHLKEQPKGVEHEDDSEAHQIFRSVMGHTPKSSSNRHKRQNTLDKVPGGKTLDTEQINRNEDAMSKKEAAAEAEDENESDHEALPGIASPGSTGVIFVMDRAMSNGFTYDDPEWANLGQGAPEVGNIPGASPKPESFDIAGMGNDVHEYAPTTGVKALRTAVADLYNKTYRQGKESQYTFENVCIVPGGRSGLTRVASVVGEVYVGYQLPEYTAYDQMLSVFRRLVPIPSALSAADNYKLHIAKLKENIDSMGLSVIFASNPRNPTGQAIEGDELREMVEISRNGQTVVLDEFYSWYNLEGTLGESLSAAKYIENVNKDATVIIDGLTKNWRCPGWRVCWVIGPKSLISALSQSGSFLDGGASHIMQIAAIPLLEISHVEQDKIALQKHFRMKKERVLSRLSEMGLKVKVPPKWTFYSYLSDLPPPLNSGLVFFEELLKKKVIVVPGIFFDLNPAHRRNLFNSPCHHFVRLSFGPPLEQLEKGLDGIECVLRQAHEHLSTKGHLENMGKDLAPPNASSLSKAAIHGVADAVKYAAGDQ</sequence>
<dbReference type="GO" id="GO:0008483">
    <property type="term" value="F:transaminase activity"/>
    <property type="evidence" value="ECO:0007669"/>
    <property type="project" value="UniProtKB-KW"/>
</dbReference>
<keyword evidence="5" id="KW-0663">Pyridoxal phosphate</keyword>
<comment type="cofactor">
    <cofactor evidence="1">
        <name>pyridoxal 5'-phosphate</name>
        <dbReference type="ChEBI" id="CHEBI:597326"/>
    </cofactor>
</comment>